<proteinExistence type="inferred from homology"/>
<keyword evidence="4" id="KW-0732">Signal</keyword>
<dbReference type="Gramene" id="GBG69003">
    <property type="protein sequence ID" value="GBG69003"/>
    <property type="gene ID" value="CBR_g3702"/>
</dbReference>
<evidence type="ECO:0000259" key="5">
    <source>
        <dbReference type="Pfam" id="PF03088"/>
    </source>
</evidence>
<evidence type="ECO:0000256" key="1">
    <source>
        <dbReference type="ARBA" id="ARBA00009191"/>
    </source>
</evidence>
<dbReference type="PANTHER" id="PTHR10426:SF88">
    <property type="entry name" value="ADIPOCYTE PLASMA MEMBRANE-ASSOCIATED PROTEIN HEMOMUCIN-RELATED"/>
    <property type="match status" value="1"/>
</dbReference>
<dbReference type="GO" id="GO:0016787">
    <property type="term" value="F:hydrolase activity"/>
    <property type="evidence" value="ECO:0007669"/>
    <property type="project" value="TreeGrafter"/>
</dbReference>
<dbReference type="STRING" id="69332.A0A388KGA2"/>
<evidence type="ECO:0000313" key="7">
    <source>
        <dbReference type="Proteomes" id="UP000265515"/>
    </source>
</evidence>
<dbReference type="Pfam" id="PF03088">
    <property type="entry name" value="Str_synth"/>
    <property type="match status" value="1"/>
</dbReference>
<evidence type="ECO:0000256" key="3">
    <source>
        <dbReference type="ARBA" id="ARBA00023180"/>
    </source>
</evidence>
<reference evidence="6 7" key="1">
    <citation type="journal article" date="2018" name="Cell">
        <title>The Chara Genome: Secondary Complexity and Implications for Plant Terrestrialization.</title>
        <authorList>
            <person name="Nishiyama T."/>
            <person name="Sakayama H."/>
            <person name="Vries J.D."/>
            <person name="Buschmann H."/>
            <person name="Saint-Marcoux D."/>
            <person name="Ullrich K.K."/>
            <person name="Haas F.B."/>
            <person name="Vanderstraeten L."/>
            <person name="Becker D."/>
            <person name="Lang D."/>
            <person name="Vosolsobe S."/>
            <person name="Rombauts S."/>
            <person name="Wilhelmsson P.K.I."/>
            <person name="Janitza P."/>
            <person name="Kern R."/>
            <person name="Heyl A."/>
            <person name="Rumpler F."/>
            <person name="Villalobos L.I.A.C."/>
            <person name="Clay J.M."/>
            <person name="Skokan R."/>
            <person name="Toyoda A."/>
            <person name="Suzuki Y."/>
            <person name="Kagoshima H."/>
            <person name="Schijlen E."/>
            <person name="Tajeshwar N."/>
            <person name="Catarino B."/>
            <person name="Hetherington A.J."/>
            <person name="Saltykova A."/>
            <person name="Bonnot C."/>
            <person name="Breuninger H."/>
            <person name="Symeonidi A."/>
            <person name="Radhakrishnan G.V."/>
            <person name="Van Nieuwerburgh F."/>
            <person name="Deforce D."/>
            <person name="Chang C."/>
            <person name="Karol K.G."/>
            <person name="Hedrich R."/>
            <person name="Ulvskov P."/>
            <person name="Glockner G."/>
            <person name="Delwiche C.F."/>
            <person name="Petrasek J."/>
            <person name="Van de Peer Y."/>
            <person name="Friml J."/>
            <person name="Beilby M."/>
            <person name="Dolan L."/>
            <person name="Kohara Y."/>
            <person name="Sugano S."/>
            <person name="Fujiyama A."/>
            <person name="Delaux P.-M."/>
            <person name="Quint M."/>
            <person name="TheiBen G."/>
            <person name="Hagemann M."/>
            <person name="Harholt J."/>
            <person name="Dunand C."/>
            <person name="Zachgo S."/>
            <person name="Langdale J."/>
            <person name="Maumus F."/>
            <person name="Straeten D.V.D."/>
            <person name="Gould S.B."/>
            <person name="Rensing S.A."/>
        </authorList>
    </citation>
    <scope>NUCLEOTIDE SEQUENCE [LARGE SCALE GENOMIC DNA]</scope>
    <source>
        <strain evidence="6 7">S276</strain>
    </source>
</reference>
<dbReference type="GO" id="GO:0012505">
    <property type="term" value="C:endomembrane system"/>
    <property type="evidence" value="ECO:0007669"/>
    <property type="project" value="TreeGrafter"/>
</dbReference>
<evidence type="ECO:0000256" key="2">
    <source>
        <dbReference type="ARBA" id="ARBA00022553"/>
    </source>
</evidence>
<protein>
    <recommendedName>
        <fullName evidence="5">Strictosidine synthase conserved region domain-containing protein</fullName>
    </recommendedName>
</protein>
<dbReference type="OMA" id="RMAFISW"/>
<dbReference type="SUPFAM" id="SSF63829">
    <property type="entry name" value="Calcium-dependent phosphotriesterase"/>
    <property type="match status" value="1"/>
</dbReference>
<dbReference type="OrthoDB" id="5307922at2759"/>
<dbReference type="PANTHER" id="PTHR10426">
    <property type="entry name" value="STRICTOSIDINE SYNTHASE-RELATED"/>
    <property type="match status" value="1"/>
</dbReference>
<dbReference type="InterPro" id="IPR011042">
    <property type="entry name" value="6-blade_b-propeller_TolB-like"/>
</dbReference>
<evidence type="ECO:0000256" key="4">
    <source>
        <dbReference type="SAM" id="SignalP"/>
    </source>
</evidence>
<sequence length="443" mass="48429">MAIALVSPLAAILFAAVLAFWGLKSPAGSLCLKSSPIRNVAFTPHQVPLDCQSTCPGGAHSDPGNRLSKAEARYRGQVHGPESLAFDPSGCGPYASIADGRVMRRRCDLAAQDDATWRTGSGSGWDDGARVDDVWETFALTSADRNASCGSGSGWEDVCGRPLGIRFNKRTGDLYIADAYKGLQKVGPQGGVAETLLTEVEGQPMMFTNDLDIDSDGFVYLTDSSDKYRRRQYMLELAEAGPYGRLIKYDPSSGVAQVLMRGLRFANGVSLSRDESYLLVCETTVSRIHRFWLKGAKAGTSEVFAHLPGYPDNIRRGRIAATSGVVDDNGNSMASEGGDFFWVAIHTRRMAFISWLQRQPWLRTALLSLSVQVPVKKTALILGLDGDGNVVEVLEDVNGRRVTTISEVEERVIYEKQGDERSIQRRELWLGSVINDYIGVYTL</sequence>
<keyword evidence="3" id="KW-0325">Glycoprotein</keyword>
<dbReference type="Proteomes" id="UP000265515">
    <property type="component" value="Unassembled WGS sequence"/>
</dbReference>
<organism evidence="6 7">
    <name type="scientific">Chara braunii</name>
    <name type="common">Braun's stonewort</name>
    <dbReference type="NCBI Taxonomy" id="69332"/>
    <lineage>
        <taxon>Eukaryota</taxon>
        <taxon>Viridiplantae</taxon>
        <taxon>Streptophyta</taxon>
        <taxon>Charophyceae</taxon>
        <taxon>Charales</taxon>
        <taxon>Characeae</taxon>
        <taxon>Chara</taxon>
    </lineage>
</organism>
<comment type="similarity">
    <text evidence="1">Belongs to the strictosidine synthase family.</text>
</comment>
<keyword evidence="7" id="KW-1185">Reference proteome</keyword>
<feature type="signal peptide" evidence="4">
    <location>
        <begin position="1"/>
        <end position="19"/>
    </location>
</feature>
<name>A0A388KGA2_CHABU</name>
<feature type="chain" id="PRO_5017310919" description="Strictosidine synthase conserved region domain-containing protein" evidence="4">
    <location>
        <begin position="20"/>
        <end position="443"/>
    </location>
</feature>
<comment type="caution">
    <text evidence="6">The sequence shown here is derived from an EMBL/GenBank/DDBJ whole genome shotgun (WGS) entry which is preliminary data.</text>
</comment>
<dbReference type="AlphaFoldDB" id="A0A388KGA2"/>
<dbReference type="InterPro" id="IPR018119">
    <property type="entry name" value="Strictosidine_synth_cons-reg"/>
</dbReference>
<dbReference type="Gene3D" id="2.120.10.30">
    <property type="entry name" value="TolB, C-terminal domain"/>
    <property type="match status" value="1"/>
</dbReference>
<accession>A0A388KGA2</accession>
<evidence type="ECO:0000313" key="6">
    <source>
        <dbReference type="EMBL" id="GBG69003.1"/>
    </source>
</evidence>
<gene>
    <name evidence="6" type="ORF">CBR_g3702</name>
</gene>
<feature type="domain" description="Strictosidine synthase conserved region" evidence="5">
    <location>
        <begin position="209"/>
        <end position="295"/>
    </location>
</feature>
<dbReference type="Pfam" id="PF20067">
    <property type="entry name" value="SSL_N"/>
    <property type="match status" value="1"/>
</dbReference>
<keyword evidence="2" id="KW-0597">Phosphoprotein</keyword>
<dbReference type="EMBL" id="BFEA01000108">
    <property type="protein sequence ID" value="GBG69003.1"/>
    <property type="molecule type" value="Genomic_DNA"/>
</dbReference>